<sequence>MKPISDLTELLRSMQPVLNDGAYYFVTLPENCDLPLTDTVATIREREGLSVVIGEEIALARGLQNDFRAAWITLNAYSDLAVVGLTAAFAKALGQVGISCNVVAGNLHDHIFVPYEQADLAMQTLLALQQNGVQAA</sequence>
<dbReference type="PANTHER" id="PTHR39199">
    <property type="entry name" value="BLR5128 PROTEIN"/>
    <property type="match status" value="1"/>
</dbReference>
<evidence type="ECO:0000259" key="1">
    <source>
        <dbReference type="Pfam" id="PF10000"/>
    </source>
</evidence>
<dbReference type="InterPro" id="IPR018717">
    <property type="entry name" value="DUF2241"/>
</dbReference>
<evidence type="ECO:0000313" key="4">
    <source>
        <dbReference type="Proteomes" id="UP000248598"/>
    </source>
</evidence>
<dbReference type="Pfam" id="PF13840">
    <property type="entry name" value="ACT_7"/>
    <property type="match status" value="1"/>
</dbReference>
<dbReference type="Proteomes" id="UP000248598">
    <property type="component" value="Chromosome 1"/>
</dbReference>
<dbReference type="AlphaFoldDB" id="A0AAX2J1E9"/>
<dbReference type="EMBL" id="LS483426">
    <property type="protein sequence ID" value="SQH24359.1"/>
    <property type="molecule type" value="Genomic_DNA"/>
</dbReference>
<dbReference type="RefSeq" id="WP_003787979.1">
    <property type="nucleotide sequence ID" value="NZ_CP091518.1"/>
</dbReference>
<evidence type="ECO:0000313" key="3">
    <source>
        <dbReference type="EMBL" id="SQH24359.1"/>
    </source>
</evidence>
<accession>A0AAX2J1E9</accession>
<dbReference type="Pfam" id="PF10000">
    <property type="entry name" value="ACT_3"/>
    <property type="match status" value="1"/>
</dbReference>
<name>A0AAX2J1E9_KINKI</name>
<organism evidence="3 4">
    <name type="scientific">Kingella kingae</name>
    <dbReference type="NCBI Taxonomy" id="504"/>
    <lineage>
        <taxon>Bacteria</taxon>
        <taxon>Pseudomonadati</taxon>
        <taxon>Pseudomonadota</taxon>
        <taxon>Betaproteobacteria</taxon>
        <taxon>Neisseriales</taxon>
        <taxon>Neisseriaceae</taxon>
        <taxon>Kingella</taxon>
    </lineage>
</organism>
<gene>
    <name evidence="3" type="ORF">NCTC10529_00527</name>
</gene>
<feature type="domain" description="CASTOR ACT" evidence="2">
    <location>
        <begin position="70"/>
        <end position="125"/>
    </location>
</feature>
<dbReference type="InterPro" id="IPR027795">
    <property type="entry name" value="CASTOR_ACT_dom"/>
</dbReference>
<evidence type="ECO:0000259" key="2">
    <source>
        <dbReference type="Pfam" id="PF13840"/>
    </source>
</evidence>
<dbReference type="Gene3D" id="3.30.2130.10">
    <property type="entry name" value="VC0802-like"/>
    <property type="match status" value="1"/>
</dbReference>
<reference evidence="3 4" key="1">
    <citation type="submission" date="2018-06" db="EMBL/GenBank/DDBJ databases">
        <authorList>
            <consortium name="Pathogen Informatics"/>
            <person name="Doyle S."/>
        </authorList>
    </citation>
    <scope>NUCLEOTIDE SEQUENCE [LARGE SCALE GENOMIC DNA]</scope>
    <source>
        <strain evidence="3 4">NCTC10529</strain>
    </source>
</reference>
<dbReference type="InterPro" id="IPR045865">
    <property type="entry name" value="ACT-like_dom_sf"/>
</dbReference>
<dbReference type="PANTHER" id="PTHR39199:SF1">
    <property type="entry name" value="BLR5128 PROTEIN"/>
    <property type="match status" value="1"/>
</dbReference>
<dbReference type="SUPFAM" id="SSF55021">
    <property type="entry name" value="ACT-like"/>
    <property type="match status" value="2"/>
</dbReference>
<dbReference type="GeneID" id="93261840"/>
<protein>
    <submittedName>
        <fullName evidence="3">Uncharacterized protein conserved in bacteria</fullName>
    </submittedName>
</protein>
<feature type="domain" description="DUF2241" evidence="1">
    <location>
        <begin position="4"/>
        <end position="69"/>
    </location>
</feature>
<proteinExistence type="predicted"/>